<keyword evidence="9" id="KW-0805">Transcription regulation</keyword>
<name>A0A9Q0S3V7_9DIPT</name>
<dbReference type="SMART" id="SM00456">
    <property type="entry name" value="WW"/>
    <property type="match status" value="1"/>
</dbReference>
<keyword evidence="4" id="KW-0597">Phosphoprotein</keyword>
<dbReference type="EMBL" id="WJQU01000002">
    <property type="protein sequence ID" value="KAJ6643799.1"/>
    <property type="molecule type" value="Genomic_DNA"/>
</dbReference>
<dbReference type="PANTHER" id="PTHR21737">
    <property type="entry name" value="POLYGLUTAMINE BINDING PROTEIN 1/MARVEL MEMBRANE-ASSOCIATING DOMAIN CONTAINING 3"/>
    <property type="match status" value="1"/>
</dbReference>
<reference evidence="17" key="1">
    <citation type="submission" date="2022-07" db="EMBL/GenBank/DDBJ databases">
        <authorList>
            <person name="Trinca V."/>
            <person name="Uliana J.V.C."/>
            <person name="Torres T.T."/>
            <person name="Ward R.J."/>
            <person name="Monesi N."/>
        </authorList>
    </citation>
    <scope>NUCLEOTIDE SEQUENCE</scope>
    <source>
        <strain evidence="17">HSMRA1968</strain>
        <tissue evidence="17">Whole embryos</tissue>
    </source>
</reference>
<dbReference type="GO" id="GO:0045087">
    <property type="term" value="P:innate immune response"/>
    <property type="evidence" value="ECO:0007669"/>
    <property type="project" value="UniProtKB-KW"/>
</dbReference>
<dbReference type="GO" id="GO:0043021">
    <property type="term" value="F:ribonucleoprotein complex binding"/>
    <property type="evidence" value="ECO:0007669"/>
    <property type="project" value="TreeGrafter"/>
</dbReference>
<dbReference type="InterPro" id="IPR001202">
    <property type="entry name" value="WW_dom"/>
</dbReference>
<gene>
    <name evidence="17" type="primary">PQBP1</name>
    <name evidence="17" type="ORF">Bhyg_08764</name>
</gene>
<proteinExistence type="predicted"/>
<evidence type="ECO:0000256" key="14">
    <source>
        <dbReference type="ARBA" id="ARBA00046362"/>
    </source>
</evidence>
<dbReference type="SUPFAM" id="SSF51045">
    <property type="entry name" value="WW domain"/>
    <property type="match status" value="1"/>
</dbReference>
<feature type="region of interest" description="Disordered" evidence="15">
    <location>
        <begin position="173"/>
        <end position="261"/>
    </location>
</feature>
<evidence type="ECO:0000256" key="6">
    <source>
        <dbReference type="ARBA" id="ARBA00022664"/>
    </source>
</evidence>
<evidence type="ECO:0000256" key="4">
    <source>
        <dbReference type="ARBA" id="ARBA00022553"/>
    </source>
</evidence>
<dbReference type="AlphaFoldDB" id="A0A9Q0S3V7"/>
<dbReference type="Gene3D" id="2.20.70.10">
    <property type="match status" value="1"/>
</dbReference>
<dbReference type="PANTHER" id="PTHR21737:SF3">
    <property type="entry name" value="POLYGLUTAMINE-BINDING PROTEIN 1"/>
    <property type="match status" value="1"/>
</dbReference>
<comment type="subunit">
    <text evidence="14">Interacts with POU3F2/Brn-2, ATXN1, TXNL4A, HTT and AR. Interaction with ATXN1 correlates positively with the length of the polyglutamine tract. Interacts with RNA polymerase II large subunit in a phosphorylation-dependent manner. Forms a ternary complex with ATXN1 mutant and phosphorylated RNA polymerase II. Interacts (via C-terminus) with TXNL4A and CD2BP2. Interacts (via WW domain) with ATN1 and SF3B1, and may interact with additional splice factors. Interacts (via WW domain) with WBP11; Leading to reduce interaction between PQBP1 and TXNL4A. Interacts with CAPRIN1. Interacts with DDX1. Interacts with SFPQ. Interacts with KHSRP.</text>
</comment>
<evidence type="ECO:0000256" key="10">
    <source>
        <dbReference type="ARBA" id="ARBA00023163"/>
    </source>
</evidence>
<keyword evidence="11" id="KW-0508">mRNA splicing</keyword>
<feature type="compositionally biased region" description="Acidic residues" evidence="15">
    <location>
        <begin position="36"/>
        <end position="45"/>
    </location>
</feature>
<evidence type="ECO:0000256" key="9">
    <source>
        <dbReference type="ARBA" id="ARBA00023015"/>
    </source>
</evidence>
<dbReference type="PROSITE" id="PS50020">
    <property type="entry name" value="WW_DOMAIN_2"/>
    <property type="match status" value="1"/>
</dbReference>
<dbReference type="Gene3D" id="3.40.30.10">
    <property type="entry name" value="Glutaredoxin"/>
    <property type="match status" value="1"/>
</dbReference>
<evidence type="ECO:0000256" key="3">
    <source>
        <dbReference type="ARBA" id="ARBA00021117"/>
    </source>
</evidence>
<keyword evidence="6" id="KW-0507">mRNA processing</keyword>
<evidence type="ECO:0000256" key="7">
    <source>
        <dbReference type="ARBA" id="ARBA00022737"/>
    </source>
</evidence>
<evidence type="ECO:0000313" key="18">
    <source>
        <dbReference type="Proteomes" id="UP001151699"/>
    </source>
</evidence>
<dbReference type="InterPro" id="IPR036020">
    <property type="entry name" value="WW_dom_sf"/>
</dbReference>
<evidence type="ECO:0000256" key="1">
    <source>
        <dbReference type="ARBA" id="ARBA00004324"/>
    </source>
</evidence>
<keyword evidence="7" id="KW-0677">Repeat</keyword>
<evidence type="ECO:0000256" key="8">
    <source>
        <dbReference type="ARBA" id="ARBA00022859"/>
    </source>
</evidence>
<keyword evidence="10" id="KW-0804">Transcription</keyword>
<evidence type="ECO:0000256" key="12">
    <source>
        <dbReference type="ARBA" id="ARBA00023242"/>
    </source>
</evidence>
<comment type="subcellular location">
    <subcellularLocation>
        <location evidence="2">Cytoplasmic granule</location>
    </subcellularLocation>
    <subcellularLocation>
        <location evidence="1">Nucleus speckle</location>
    </subcellularLocation>
</comment>
<evidence type="ECO:0000256" key="2">
    <source>
        <dbReference type="ARBA" id="ARBA00004463"/>
    </source>
</evidence>
<evidence type="ECO:0000256" key="5">
    <source>
        <dbReference type="ARBA" id="ARBA00022588"/>
    </source>
</evidence>
<evidence type="ECO:0000256" key="15">
    <source>
        <dbReference type="SAM" id="MobiDB-lite"/>
    </source>
</evidence>
<keyword evidence="18" id="KW-1185">Reference proteome</keyword>
<evidence type="ECO:0000256" key="11">
    <source>
        <dbReference type="ARBA" id="ARBA00023187"/>
    </source>
</evidence>
<keyword evidence="12" id="KW-0539">Nucleus</keyword>
<feature type="domain" description="WW" evidence="16">
    <location>
        <begin position="119"/>
        <end position="153"/>
    </location>
</feature>
<feature type="region of interest" description="Disordered" evidence="15">
    <location>
        <begin position="288"/>
        <end position="318"/>
    </location>
</feature>
<dbReference type="Proteomes" id="UP001151699">
    <property type="component" value="Chromosome B"/>
</dbReference>
<keyword evidence="8" id="KW-0391">Immunity</keyword>
<accession>A0A9Q0S3V7</accession>
<feature type="region of interest" description="Disordered" evidence="15">
    <location>
        <begin position="14"/>
        <end position="45"/>
    </location>
</feature>
<comment type="caution">
    <text evidence="17">The sequence shown here is derived from an EMBL/GenBank/DDBJ whole genome shotgun (WGS) entry which is preliminary data.</text>
</comment>
<evidence type="ECO:0000313" key="17">
    <source>
        <dbReference type="EMBL" id="KAJ6643799.1"/>
    </source>
</evidence>
<organism evidence="17 18">
    <name type="scientific">Pseudolycoriella hygida</name>
    <dbReference type="NCBI Taxonomy" id="35572"/>
    <lineage>
        <taxon>Eukaryota</taxon>
        <taxon>Metazoa</taxon>
        <taxon>Ecdysozoa</taxon>
        <taxon>Arthropoda</taxon>
        <taxon>Hexapoda</taxon>
        <taxon>Insecta</taxon>
        <taxon>Pterygota</taxon>
        <taxon>Neoptera</taxon>
        <taxon>Endopterygota</taxon>
        <taxon>Diptera</taxon>
        <taxon>Nematocera</taxon>
        <taxon>Sciaroidea</taxon>
        <taxon>Sciaridae</taxon>
        <taxon>Pseudolycoriella</taxon>
    </lineage>
</organism>
<feature type="compositionally biased region" description="Basic and acidic residues" evidence="15">
    <location>
        <begin position="222"/>
        <end position="243"/>
    </location>
</feature>
<dbReference type="GO" id="GO:0005737">
    <property type="term" value="C:cytoplasm"/>
    <property type="evidence" value="ECO:0007669"/>
    <property type="project" value="TreeGrafter"/>
</dbReference>
<dbReference type="OrthoDB" id="42462at2759"/>
<dbReference type="GO" id="GO:0000380">
    <property type="term" value="P:alternative mRNA splicing, via spliceosome"/>
    <property type="evidence" value="ECO:0007669"/>
    <property type="project" value="TreeGrafter"/>
</dbReference>
<keyword evidence="5" id="KW-0399">Innate immunity</keyword>
<sequence>MPLPPALLQKLAKRGLVQKGKSSSKQATSNHQSEEIIAEDYDEEPYPYDYEPVKKPMESYWGERLKRRIVDGSTAGCPNCPNKYNIFHKCTLYCVSTYGDGIEPSREYLRRKRKMLQKYPLPKDWKEVFDSGCGVHYYWHTKTDTVSWLSPNHPKAMPSKSAAYLRKELEASLLPDADEPEDMEANNSNDKDSKAPNSPSTETKLIEPPIMKPPPILKKAKGRDLEKVIRSRSERRQRSELIRETGSLDPMDPAAYSDIPRGTWSAGLQQENKKTGVDTTVSGALYQMRPYPSPSAVLQANKANKKESNDSNSDEEDD</sequence>
<evidence type="ECO:0000259" key="16">
    <source>
        <dbReference type="PROSITE" id="PS50020"/>
    </source>
</evidence>
<evidence type="ECO:0000256" key="13">
    <source>
        <dbReference type="ARBA" id="ARBA00042167"/>
    </source>
</evidence>
<protein>
    <recommendedName>
        <fullName evidence="3">Polyglutamine-binding protein 1</fullName>
    </recommendedName>
    <alternativeName>
        <fullName evidence="13">Polyglutamine tract-binding protein 1</fullName>
    </alternativeName>
</protein>
<dbReference type="GO" id="GO:0016607">
    <property type="term" value="C:nuclear speck"/>
    <property type="evidence" value="ECO:0007669"/>
    <property type="project" value="UniProtKB-SubCell"/>
</dbReference>
<feature type="compositionally biased region" description="Polar residues" evidence="15">
    <location>
        <begin position="20"/>
        <end position="31"/>
    </location>
</feature>